<sequence length="73" mass="8070">MEVTRANLSDLQELAESFSQLKIVELVNSQTNVVAPALPPLEGSTYSNEPPQDYPMRESTDFHTDVCGNQTQS</sequence>
<dbReference type="EMBL" id="JACGWJ010000004">
    <property type="protein sequence ID" value="KAL0423539.1"/>
    <property type="molecule type" value="Genomic_DNA"/>
</dbReference>
<gene>
    <name evidence="2" type="ORF">Sradi_0888700</name>
</gene>
<evidence type="ECO:0000256" key="1">
    <source>
        <dbReference type="SAM" id="MobiDB-lite"/>
    </source>
</evidence>
<reference evidence="2" key="2">
    <citation type="journal article" date="2024" name="Plant">
        <title>Genomic evolution and insights into agronomic trait innovations of Sesamum species.</title>
        <authorList>
            <person name="Miao H."/>
            <person name="Wang L."/>
            <person name="Qu L."/>
            <person name="Liu H."/>
            <person name="Sun Y."/>
            <person name="Le M."/>
            <person name="Wang Q."/>
            <person name="Wei S."/>
            <person name="Zheng Y."/>
            <person name="Lin W."/>
            <person name="Duan Y."/>
            <person name="Cao H."/>
            <person name="Xiong S."/>
            <person name="Wang X."/>
            <person name="Wei L."/>
            <person name="Li C."/>
            <person name="Ma Q."/>
            <person name="Ju M."/>
            <person name="Zhao R."/>
            <person name="Li G."/>
            <person name="Mu C."/>
            <person name="Tian Q."/>
            <person name="Mei H."/>
            <person name="Zhang T."/>
            <person name="Gao T."/>
            <person name="Zhang H."/>
        </authorList>
    </citation>
    <scope>NUCLEOTIDE SEQUENCE</scope>
    <source>
        <strain evidence="2">G02</strain>
    </source>
</reference>
<name>A0AAW2V3S8_SESRA</name>
<feature type="region of interest" description="Disordered" evidence="1">
    <location>
        <begin position="37"/>
        <end position="73"/>
    </location>
</feature>
<reference evidence="2" key="1">
    <citation type="submission" date="2020-06" db="EMBL/GenBank/DDBJ databases">
        <authorList>
            <person name="Li T."/>
            <person name="Hu X."/>
            <person name="Zhang T."/>
            <person name="Song X."/>
            <person name="Zhang H."/>
            <person name="Dai N."/>
            <person name="Sheng W."/>
            <person name="Hou X."/>
            <person name="Wei L."/>
        </authorList>
    </citation>
    <scope>NUCLEOTIDE SEQUENCE</scope>
    <source>
        <strain evidence="2">G02</strain>
        <tissue evidence="2">Leaf</tissue>
    </source>
</reference>
<comment type="caution">
    <text evidence="2">The sequence shown here is derived from an EMBL/GenBank/DDBJ whole genome shotgun (WGS) entry which is preliminary data.</text>
</comment>
<evidence type="ECO:0000313" key="2">
    <source>
        <dbReference type="EMBL" id="KAL0423539.1"/>
    </source>
</evidence>
<feature type="compositionally biased region" description="Basic and acidic residues" evidence="1">
    <location>
        <begin position="55"/>
        <end position="64"/>
    </location>
</feature>
<protein>
    <submittedName>
        <fullName evidence="2">Uncharacterized protein</fullName>
    </submittedName>
</protein>
<proteinExistence type="predicted"/>
<dbReference type="AlphaFoldDB" id="A0AAW2V3S8"/>
<organism evidence="2">
    <name type="scientific">Sesamum radiatum</name>
    <name type="common">Black benniseed</name>
    <dbReference type="NCBI Taxonomy" id="300843"/>
    <lineage>
        <taxon>Eukaryota</taxon>
        <taxon>Viridiplantae</taxon>
        <taxon>Streptophyta</taxon>
        <taxon>Embryophyta</taxon>
        <taxon>Tracheophyta</taxon>
        <taxon>Spermatophyta</taxon>
        <taxon>Magnoliopsida</taxon>
        <taxon>eudicotyledons</taxon>
        <taxon>Gunneridae</taxon>
        <taxon>Pentapetalae</taxon>
        <taxon>asterids</taxon>
        <taxon>lamiids</taxon>
        <taxon>Lamiales</taxon>
        <taxon>Pedaliaceae</taxon>
        <taxon>Sesamum</taxon>
    </lineage>
</organism>
<accession>A0AAW2V3S8</accession>